<gene>
    <name evidence="6" type="ORF">HAX54_035013</name>
</gene>
<dbReference type="InterPro" id="IPR007112">
    <property type="entry name" value="Expansin/allergen_DPBB_dom"/>
</dbReference>
<evidence type="ECO:0000259" key="4">
    <source>
        <dbReference type="PROSITE" id="PS50842"/>
    </source>
</evidence>
<evidence type="ECO:0000313" key="7">
    <source>
        <dbReference type="Proteomes" id="UP000823775"/>
    </source>
</evidence>
<dbReference type="SUPFAM" id="SSF49590">
    <property type="entry name" value="PHL pollen allergen"/>
    <property type="match status" value="1"/>
</dbReference>
<dbReference type="PRINTS" id="PR00829">
    <property type="entry name" value="LOLP1ALLERGN"/>
</dbReference>
<dbReference type="InterPro" id="IPR009009">
    <property type="entry name" value="RlpA-like_DPBB"/>
</dbReference>
<dbReference type="Pfam" id="PF03330">
    <property type="entry name" value="DPBB_1"/>
    <property type="match status" value="1"/>
</dbReference>
<dbReference type="InterPro" id="IPR007117">
    <property type="entry name" value="Expansin_CBD"/>
</dbReference>
<comment type="caution">
    <text evidence="6">The sequence shown here is derived from an EMBL/GenBank/DDBJ whole genome shotgun (WGS) entry which is preliminary data.</text>
</comment>
<dbReference type="Proteomes" id="UP000823775">
    <property type="component" value="Unassembled WGS sequence"/>
</dbReference>
<comment type="similarity">
    <text evidence="3">Belongs to the expansin family.</text>
</comment>
<dbReference type="Gene3D" id="2.40.40.10">
    <property type="entry name" value="RlpA-like domain"/>
    <property type="match status" value="1"/>
</dbReference>
<dbReference type="PRINTS" id="PR01225">
    <property type="entry name" value="EXPANSNFAMLY"/>
</dbReference>
<keyword evidence="2" id="KW-0964">Secreted</keyword>
<dbReference type="InterPro" id="IPR036908">
    <property type="entry name" value="RlpA-like_sf"/>
</dbReference>
<dbReference type="InterPro" id="IPR036749">
    <property type="entry name" value="Expansin_CBD_sf"/>
</dbReference>
<organism evidence="6 7">
    <name type="scientific">Datura stramonium</name>
    <name type="common">Jimsonweed</name>
    <name type="synonym">Common thornapple</name>
    <dbReference type="NCBI Taxonomy" id="4076"/>
    <lineage>
        <taxon>Eukaryota</taxon>
        <taxon>Viridiplantae</taxon>
        <taxon>Streptophyta</taxon>
        <taxon>Embryophyta</taxon>
        <taxon>Tracheophyta</taxon>
        <taxon>Spermatophyta</taxon>
        <taxon>Magnoliopsida</taxon>
        <taxon>eudicotyledons</taxon>
        <taxon>Gunneridae</taxon>
        <taxon>Pentapetalae</taxon>
        <taxon>asterids</taxon>
        <taxon>lamiids</taxon>
        <taxon>Solanales</taxon>
        <taxon>Solanaceae</taxon>
        <taxon>Solanoideae</taxon>
        <taxon>Datureae</taxon>
        <taxon>Datura</taxon>
    </lineage>
</organism>
<evidence type="ECO:0000313" key="6">
    <source>
        <dbReference type="EMBL" id="MCD7457390.1"/>
    </source>
</evidence>
<dbReference type="Pfam" id="PF01357">
    <property type="entry name" value="Expansin_C"/>
    <property type="match status" value="1"/>
</dbReference>
<keyword evidence="7" id="KW-1185">Reference proteome</keyword>
<comment type="subcellular location">
    <subcellularLocation>
        <location evidence="1">Secreted</location>
    </subcellularLocation>
</comment>
<evidence type="ECO:0000259" key="5">
    <source>
        <dbReference type="PROSITE" id="PS50843"/>
    </source>
</evidence>
<dbReference type="PANTHER" id="PTHR31692:SF95">
    <property type="entry name" value="EXPANSIN-B2"/>
    <property type="match status" value="1"/>
</dbReference>
<evidence type="ECO:0000256" key="2">
    <source>
        <dbReference type="ARBA" id="ARBA00022525"/>
    </source>
</evidence>
<proteinExistence type="inferred from homology"/>
<accession>A0ABS8SF03</accession>
<sequence length="188" mass="20257">MQSSRCGACYQVLCTQTQNSHCSGNPITVTLTDECPGTCNNDPVHFDLSGIAFGKLAKSGEAAQLHNAGRIPIFYKRVACNYNTNISFKVDKGSNPFFFAVVCEGVNGDGDLSLVEIQTGGGTSTWTPMKRMIGATWSVGIQPNTQKLPFSLRLTSDTNQTVTALNVIPVGWTPKTVYKSNVNFPAKL</sequence>
<dbReference type="PROSITE" id="PS50842">
    <property type="entry name" value="EXPANSIN_EG45"/>
    <property type="match status" value="1"/>
</dbReference>
<feature type="domain" description="Expansin-like CBD" evidence="5">
    <location>
        <begin position="97"/>
        <end position="180"/>
    </location>
</feature>
<reference evidence="6 7" key="1">
    <citation type="journal article" date="2021" name="BMC Genomics">
        <title>Datura genome reveals duplications of psychoactive alkaloid biosynthetic genes and high mutation rate following tissue culture.</title>
        <authorList>
            <person name="Rajewski A."/>
            <person name="Carter-House D."/>
            <person name="Stajich J."/>
            <person name="Litt A."/>
        </authorList>
    </citation>
    <scope>NUCLEOTIDE SEQUENCE [LARGE SCALE GENOMIC DNA]</scope>
    <source>
        <strain evidence="6">AR-01</strain>
    </source>
</reference>
<evidence type="ECO:0000256" key="1">
    <source>
        <dbReference type="ARBA" id="ARBA00004613"/>
    </source>
</evidence>
<dbReference type="PANTHER" id="PTHR31692">
    <property type="entry name" value="EXPANSIN-B3"/>
    <property type="match status" value="1"/>
</dbReference>
<evidence type="ECO:0000256" key="3">
    <source>
        <dbReference type="RuleBase" id="RU003460"/>
    </source>
</evidence>
<protein>
    <submittedName>
        <fullName evidence="6">Uncharacterized protein</fullName>
    </submittedName>
</protein>
<dbReference type="PROSITE" id="PS50843">
    <property type="entry name" value="EXPANSIN_CBD"/>
    <property type="match status" value="1"/>
</dbReference>
<dbReference type="Gene3D" id="2.60.40.760">
    <property type="entry name" value="Expansin, cellulose-binding-like domain"/>
    <property type="match status" value="1"/>
</dbReference>
<dbReference type="SUPFAM" id="SSF50685">
    <property type="entry name" value="Barwin-like endoglucanases"/>
    <property type="match status" value="1"/>
</dbReference>
<dbReference type="SMART" id="SM00837">
    <property type="entry name" value="DPBB_1"/>
    <property type="match status" value="1"/>
</dbReference>
<feature type="domain" description="Expansin-like EG45" evidence="4">
    <location>
        <begin position="1"/>
        <end position="85"/>
    </location>
</feature>
<dbReference type="InterPro" id="IPR005795">
    <property type="entry name" value="LolPI"/>
</dbReference>
<name>A0ABS8SF03_DATST</name>
<dbReference type="EMBL" id="JACEIK010000455">
    <property type="protein sequence ID" value="MCD7457390.1"/>
    <property type="molecule type" value="Genomic_DNA"/>
</dbReference>
<dbReference type="InterPro" id="IPR007118">
    <property type="entry name" value="Expan_Lol_pI"/>
</dbReference>